<organism evidence="1 2">
    <name type="scientific">Portunus trituberculatus</name>
    <name type="common">Swimming crab</name>
    <name type="synonym">Neptunus trituberculatus</name>
    <dbReference type="NCBI Taxonomy" id="210409"/>
    <lineage>
        <taxon>Eukaryota</taxon>
        <taxon>Metazoa</taxon>
        <taxon>Ecdysozoa</taxon>
        <taxon>Arthropoda</taxon>
        <taxon>Crustacea</taxon>
        <taxon>Multicrustacea</taxon>
        <taxon>Malacostraca</taxon>
        <taxon>Eumalacostraca</taxon>
        <taxon>Eucarida</taxon>
        <taxon>Decapoda</taxon>
        <taxon>Pleocyemata</taxon>
        <taxon>Brachyura</taxon>
        <taxon>Eubrachyura</taxon>
        <taxon>Portunoidea</taxon>
        <taxon>Portunidae</taxon>
        <taxon>Portuninae</taxon>
        <taxon>Portunus</taxon>
    </lineage>
</organism>
<accession>A0A5B7H611</accession>
<evidence type="ECO:0000313" key="1">
    <source>
        <dbReference type="EMBL" id="MPC65543.1"/>
    </source>
</evidence>
<reference evidence="1 2" key="1">
    <citation type="submission" date="2019-05" db="EMBL/GenBank/DDBJ databases">
        <title>Another draft genome of Portunus trituberculatus and its Hox gene families provides insights of decapod evolution.</title>
        <authorList>
            <person name="Jeong J.-H."/>
            <person name="Song I."/>
            <person name="Kim S."/>
            <person name="Choi T."/>
            <person name="Kim D."/>
            <person name="Ryu S."/>
            <person name="Kim W."/>
        </authorList>
    </citation>
    <scope>NUCLEOTIDE SEQUENCE [LARGE SCALE GENOMIC DNA]</scope>
    <source>
        <tissue evidence="1">Muscle</tissue>
    </source>
</reference>
<evidence type="ECO:0000313" key="2">
    <source>
        <dbReference type="Proteomes" id="UP000324222"/>
    </source>
</evidence>
<keyword evidence="2" id="KW-1185">Reference proteome</keyword>
<dbReference type="AlphaFoldDB" id="A0A5B7H611"/>
<dbReference type="EMBL" id="VSRR010023496">
    <property type="protein sequence ID" value="MPC65543.1"/>
    <property type="molecule type" value="Genomic_DNA"/>
</dbReference>
<dbReference type="Proteomes" id="UP000324222">
    <property type="component" value="Unassembled WGS sequence"/>
</dbReference>
<protein>
    <submittedName>
        <fullName evidence="1">Uncharacterized protein</fullName>
    </submittedName>
</protein>
<proteinExistence type="predicted"/>
<comment type="caution">
    <text evidence="1">The sequence shown here is derived from an EMBL/GenBank/DDBJ whole genome shotgun (WGS) entry which is preliminary data.</text>
</comment>
<name>A0A5B7H611_PORTR</name>
<sequence length="89" mass="9879">MNEEEEEEEKISKVVVVVVSKEGEEMEEVVVKNFVVVVLNLLSNHGERRAMRGANRGGAEGQEAHKSRLMVIWRTLTLTKPACVCGGDL</sequence>
<gene>
    <name evidence="1" type="ORF">E2C01_059680</name>
</gene>